<dbReference type="AlphaFoldDB" id="A0A6A5K436"/>
<dbReference type="GO" id="GO:0008239">
    <property type="term" value="F:dipeptidyl-peptidase activity"/>
    <property type="evidence" value="ECO:0007669"/>
    <property type="project" value="InterPro"/>
</dbReference>
<keyword evidence="4" id="KW-1185">Reference proteome</keyword>
<dbReference type="Gene3D" id="2.60.120.260">
    <property type="entry name" value="Galactose-binding domain-like"/>
    <property type="match status" value="1"/>
</dbReference>
<dbReference type="InterPro" id="IPR000383">
    <property type="entry name" value="Xaa-Pro-like_dom"/>
</dbReference>
<gene>
    <name evidence="3" type="ORF">BDW02DRAFT_605707</name>
</gene>
<dbReference type="Pfam" id="PF08530">
    <property type="entry name" value="PepX_C"/>
    <property type="match status" value="1"/>
</dbReference>
<dbReference type="OrthoDB" id="416441at2759"/>
<dbReference type="Pfam" id="PF02129">
    <property type="entry name" value="Peptidase_S15"/>
    <property type="match status" value="1"/>
</dbReference>
<dbReference type="SUPFAM" id="SSF53474">
    <property type="entry name" value="alpha/beta-Hydrolases"/>
    <property type="match status" value="1"/>
</dbReference>
<dbReference type="InterPro" id="IPR013736">
    <property type="entry name" value="Xaa-Pro_dipept_C"/>
</dbReference>
<keyword evidence="1" id="KW-0378">Hydrolase</keyword>
<reference evidence="3" key="1">
    <citation type="submission" date="2020-01" db="EMBL/GenBank/DDBJ databases">
        <authorList>
            <consortium name="DOE Joint Genome Institute"/>
            <person name="Haridas S."/>
            <person name="Albert R."/>
            <person name="Binder M."/>
            <person name="Bloem J."/>
            <person name="Labutti K."/>
            <person name="Salamov A."/>
            <person name="Andreopoulos B."/>
            <person name="Baker S.E."/>
            <person name="Barry K."/>
            <person name="Bills G."/>
            <person name="Bluhm B.H."/>
            <person name="Cannon C."/>
            <person name="Castanera R."/>
            <person name="Culley D.E."/>
            <person name="Daum C."/>
            <person name="Ezra D."/>
            <person name="Gonzalez J.B."/>
            <person name="Henrissat B."/>
            <person name="Kuo A."/>
            <person name="Liang C."/>
            <person name="Lipzen A."/>
            <person name="Lutzoni F."/>
            <person name="Magnuson J."/>
            <person name="Mondo S."/>
            <person name="Nolan M."/>
            <person name="Ohm R."/>
            <person name="Pangilinan J."/>
            <person name="Park H.-J."/>
            <person name="Ramirez L."/>
            <person name="Alfaro M."/>
            <person name="Sun H."/>
            <person name="Tritt A."/>
            <person name="Yoshinaga Y."/>
            <person name="Zwiers L.-H."/>
            <person name="Turgeon B.G."/>
            <person name="Goodwin S.B."/>
            <person name="Spatafora J.W."/>
            <person name="Crous P.W."/>
            <person name="Grigoriev I.V."/>
        </authorList>
    </citation>
    <scope>NUCLEOTIDE SEQUENCE</scope>
    <source>
        <strain evidence="3">P77</strain>
    </source>
</reference>
<dbReference type="NCBIfam" id="TIGR00976">
    <property type="entry name" value="CocE_NonD"/>
    <property type="match status" value="1"/>
</dbReference>
<dbReference type="InterPro" id="IPR005674">
    <property type="entry name" value="CocE/Ser_esterase"/>
</dbReference>
<evidence type="ECO:0000259" key="2">
    <source>
        <dbReference type="SMART" id="SM00939"/>
    </source>
</evidence>
<evidence type="ECO:0000313" key="3">
    <source>
        <dbReference type="EMBL" id="KAF1831799.1"/>
    </source>
</evidence>
<proteinExistence type="predicted"/>
<dbReference type="SUPFAM" id="SSF49785">
    <property type="entry name" value="Galactose-binding domain-like"/>
    <property type="match status" value="1"/>
</dbReference>
<dbReference type="InterPro" id="IPR008979">
    <property type="entry name" value="Galactose-bd-like_sf"/>
</dbReference>
<feature type="domain" description="Xaa-Pro dipeptidyl-peptidase C-terminal" evidence="2">
    <location>
        <begin position="161"/>
        <end position="377"/>
    </location>
</feature>
<dbReference type="InterPro" id="IPR029058">
    <property type="entry name" value="AB_hydrolase_fold"/>
</dbReference>
<dbReference type="SMART" id="SM00939">
    <property type="entry name" value="PepX_C"/>
    <property type="match status" value="1"/>
</dbReference>
<dbReference type="EMBL" id="ML975354">
    <property type="protein sequence ID" value="KAF1831799.1"/>
    <property type="molecule type" value="Genomic_DNA"/>
</dbReference>
<sequence>MSSSRSTFSSGGKFAAFRTELEDGKSLVEWMRMQPWYTGTFATIRRSYLGYVQWALLCEPPEDLVAVQYQWSSPSGDDHSLSYIIGEANLWLHDILSKSDISDPHYSLMRFERALERTNVPVLIVTGWYDLFHEGCNVSLTVGPWKHMDLIAASKGHRQGFDWTEQHLGGRVAMQRASVAEYFGTSAQEWRSLPDFAPATTLTTFFLGGGGRLTREVQLALEDLASSSFTYYPRKPTPSIRGLCLLTPGSVNDSAHAERSDVLVFDTAPLENDLEFCDTPLLKLAHPTSSSFADVFVRISEVNERGRSRNITEVFKQTKPKHGIDGDLELTLSYYAHRVLRGKGIRLAIAGGGCFPHYARNRSKMRAVEHTVYHNAG</sequence>
<name>A0A6A5K436_9PLEO</name>
<evidence type="ECO:0000313" key="4">
    <source>
        <dbReference type="Proteomes" id="UP000800040"/>
    </source>
</evidence>
<organism evidence="3 4">
    <name type="scientific">Decorospora gaudefroyi</name>
    <dbReference type="NCBI Taxonomy" id="184978"/>
    <lineage>
        <taxon>Eukaryota</taxon>
        <taxon>Fungi</taxon>
        <taxon>Dikarya</taxon>
        <taxon>Ascomycota</taxon>
        <taxon>Pezizomycotina</taxon>
        <taxon>Dothideomycetes</taxon>
        <taxon>Pleosporomycetidae</taxon>
        <taxon>Pleosporales</taxon>
        <taxon>Pleosporineae</taxon>
        <taxon>Pleosporaceae</taxon>
        <taxon>Decorospora</taxon>
    </lineage>
</organism>
<dbReference type="Gene3D" id="3.40.50.1820">
    <property type="entry name" value="alpha/beta hydrolase"/>
    <property type="match status" value="1"/>
</dbReference>
<protein>
    <submittedName>
        <fullName evidence="3">Galactose-binding like protein</fullName>
    </submittedName>
</protein>
<evidence type="ECO:0000256" key="1">
    <source>
        <dbReference type="ARBA" id="ARBA00022801"/>
    </source>
</evidence>
<accession>A0A6A5K436</accession>
<dbReference type="Proteomes" id="UP000800040">
    <property type="component" value="Unassembled WGS sequence"/>
</dbReference>